<feature type="compositionally biased region" description="Low complexity" evidence="6">
    <location>
        <begin position="508"/>
        <end position="550"/>
    </location>
</feature>
<dbReference type="SUPFAM" id="SSF56112">
    <property type="entry name" value="Protein kinase-like (PK-like)"/>
    <property type="match status" value="1"/>
</dbReference>
<feature type="compositionally biased region" description="Polar residues" evidence="6">
    <location>
        <begin position="417"/>
        <end position="427"/>
    </location>
</feature>
<dbReference type="InterPro" id="IPR051681">
    <property type="entry name" value="Ser/Thr_Kinases-Pseudokinases"/>
</dbReference>
<feature type="region of interest" description="Disordered" evidence="6">
    <location>
        <begin position="325"/>
        <end position="378"/>
    </location>
</feature>
<dbReference type="InterPro" id="IPR017441">
    <property type="entry name" value="Protein_kinase_ATP_BS"/>
</dbReference>
<dbReference type="PANTHER" id="PTHR44329:SF214">
    <property type="entry name" value="PROTEIN KINASE DOMAIN-CONTAINING PROTEIN"/>
    <property type="match status" value="1"/>
</dbReference>
<dbReference type="Gene3D" id="3.30.200.20">
    <property type="entry name" value="Phosphorylase Kinase, domain 1"/>
    <property type="match status" value="1"/>
</dbReference>
<dbReference type="Gene3D" id="1.10.510.10">
    <property type="entry name" value="Transferase(Phosphotransferase) domain 1"/>
    <property type="match status" value="1"/>
</dbReference>
<keyword evidence="2 5" id="KW-0547">Nucleotide-binding</keyword>
<dbReference type="OrthoDB" id="2804215at2759"/>
<organism evidence="9 10">
    <name type="scientific">Edaphochlamys debaryana</name>
    <dbReference type="NCBI Taxonomy" id="47281"/>
    <lineage>
        <taxon>Eukaryota</taxon>
        <taxon>Viridiplantae</taxon>
        <taxon>Chlorophyta</taxon>
        <taxon>core chlorophytes</taxon>
        <taxon>Chlorophyceae</taxon>
        <taxon>CS clade</taxon>
        <taxon>Chlamydomonadales</taxon>
        <taxon>Chlamydomonadales incertae sedis</taxon>
        <taxon>Edaphochlamys</taxon>
    </lineage>
</organism>
<feature type="region of interest" description="Disordered" evidence="6">
    <location>
        <begin position="507"/>
        <end position="550"/>
    </location>
</feature>
<dbReference type="SMART" id="SM00220">
    <property type="entry name" value="S_TKc"/>
    <property type="match status" value="1"/>
</dbReference>
<protein>
    <recommendedName>
        <fullName evidence="8">Protein kinase domain-containing protein</fullName>
    </recommendedName>
</protein>
<dbReference type="GO" id="GO:0004674">
    <property type="term" value="F:protein serine/threonine kinase activity"/>
    <property type="evidence" value="ECO:0007669"/>
    <property type="project" value="TreeGrafter"/>
</dbReference>
<comment type="caution">
    <text evidence="9">The sequence shown here is derived from an EMBL/GenBank/DDBJ whole genome shotgun (WGS) entry which is preliminary data.</text>
</comment>
<keyword evidence="3" id="KW-0418">Kinase</keyword>
<dbReference type="PROSITE" id="PS00107">
    <property type="entry name" value="PROTEIN_KINASE_ATP"/>
    <property type="match status" value="1"/>
</dbReference>
<keyword evidence="7" id="KW-0812">Transmembrane</keyword>
<dbReference type="PANTHER" id="PTHR44329">
    <property type="entry name" value="SERINE/THREONINE-PROTEIN KINASE TNNI3K-RELATED"/>
    <property type="match status" value="1"/>
</dbReference>
<dbReference type="InterPro" id="IPR000719">
    <property type="entry name" value="Prot_kinase_dom"/>
</dbReference>
<evidence type="ECO:0000256" key="1">
    <source>
        <dbReference type="ARBA" id="ARBA00022679"/>
    </source>
</evidence>
<keyword evidence="1" id="KW-0808">Transferase</keyword>
<keyword evidence="10" id="KW-1185">Reference proteome</keyword>
<dbReference type="Pfam" id="PF00069">
    <property type="entry name" value="Pkinase"/>
    <property type="match status" value="1"/>
</dbReference>
<evidence type="ECO:0000259" key="8">
    <source>
        <dbReference type="PROSITE" id="PS50011"/>
    </source>
</evidence>
<sequence>MPNDILSSDADFDGIETPVPLYRNLTFRGVLLPGGWRPVWDSAYISGKMRMVNTSVTWYDFIVVRSRKVLPNVAPGSDILAPCAKGDRGYTACIRCFVVQRLCYPPSMHLEALKGAVRPPVIPGTQVYNPFVSQEGCVNTTAIPIGFDAVQLAPNGSEPRPDQWCWPHRGYYEDLGMYCADLNKEQKQVATGYTLNLVNATYVCDDIFTLDCVQRFGGLGCYNVWPNYTVIEAASQPLALTKQAAAADEGGDDDGGGNSTGAIIGGVVGGVVGGLLLAALVVGAVLLHRRRKEREAARAAAAAGKGGAEGANGAQKEAHTVVHCWPGSAGQGSAATTEDRDSGGGLHSERGPLDVVSESAGEDGKQPPSPAAQNGGACASPALLVGSSGVRPTFSPFPASVTSAATGAPASSFGRASGNSSVRQNGQVRAPGSASTDFEGAMEMAVVTLATPQRVAADAEVLLDPRVSLLPDRVLGKGSFGRVLEGRYQGRAVAVKLLHELPSLGHTAGKAGAGQPKAAQSDPHAPGPNAAAAAASPQEPGALGGAASSDPAAAGVVDEAVAKAASAQDSQPPGLPTALHEPFENLTQEVEVLGRCKHPNVVELLAACLTPPRCALVMELCDTSLERLMYGSPGNLLPMDTVFDVATDVARGLHYLHPTIVHRDLKPGNVLVNNPPGRRLVAKLSDFGLSRIHSTVLVTEHPEVGTPAYMAPELFDVTNFIVSHKADIFSFGVLLWAMLSGQEPWKGHNCVQVAYAILMLGQRLPYGSIPSDRRHPRMMSLIESCWDSDPARRPAAADVLKLLLLAQEEYERSGQAAAGDGERPTPPPPLVPPPETSEAEAQPAPPRALQALQKSMAAMTGKGPANPPRR</sequence>
<dbReference type="InterPro" id="IPR008271">
    <property type="entry name" value="Ser/Thr_kinase_AS"/>
</dbReference>
<evidence type="ECO:0000256" key="4">
    <source>
        <dbReference type="ARBA" id="ARBA00022840"/>
    </source>
</evidence>
<feature type="compositionally biased region" description="Basic and acidic residues" evidence="6">
    <location>
        <begin position="337"/>
        <end position="352"/>
    </location>
</feature>
<keyword evidence="4 5" id="KW-0067">ATP-binding</keyword>
<evidence type="ECO:0000256" key="7">
    <source>
        <dbReference type="SAM" id="Phobius"/>
    </source>
</evidence>
<keyword evidence="7" id="KW-1133">Transmembrane helix</keyword>
<feature type="region of interest" description="Disordered" evidence="6">
    <location>
        <begin position="298"/>
        <end position="317"/>
    </location>
</feature>
<evidence type="ECO:0000256" key="2">
    <source>
        <dbReference type="ARBA" id="ARBA00022741"/>
    </source>
</evidence>
<feature type="compositionally biased region" description="Pro residues" evidence="6">
    <location>
        <begin position="824"/>
        <end position="835"/>
    </location>
</feature>
<dbReference type="Proteomes" id="UP000612055">
    <property type="component" value="Unassembled WGS sequence"/>
</dbReference>
<dbReference type="PROSITE" id="PS00108">
    <property type="entry name" value="PROTEIN_KINASE_ST"/>
    <property type="match status" value="1"/>
</dbReference>
<feature type="binding site" evidence="5">
    <location>
        <position position="496"/>
    </location>
    <ligand>
        <name>ATP</name>
        <dbReference type="ChEBI" id="CHEBI:30616"/>
    </ligand>
</feature>
<feature type="domain" description="Protein kinase" evidence="8">
    <location>
        <begin position="469"/>
        <end position="805"/>
    </location>
</feature>
<evidence type="ECO:0000256" key="3">
    <source>
        <dbReference type="ARBA" id="ARBA00022777"/>
    </source>
</evidence>
<feature type="transmembrane region" description="Helical" evidence="7">
    <location>
        <begin position="262"/>
        <end position="287"/>
    </location>
</feature>
<keyword evidence="7" id="KW-0472">Membrane</keyword>
<dbReference type="GO" id="GO:0005524">
    <property type="term" value="F:ATP binding"/>
    <property type="evidence" value="ECO:0007669"/>
    <property type="project" value="UniProtKB-UniRule"/>
</dbReference>
<feature type="region of interest" description="Disordered" evidence="6">
    <location>
        <begin position="812"/>
        <end position="870"/>
    </location>
</feature>
<evidence type="ECO:0000256" key="5">
    <source>
        <dbReference type="PROSITE-ProRule" id="PRU10141"/>
    </source>
</evidence>
<dbReference type="InterPro" id="IPR011009">
    <property type="entry name" value="Kinase-like_dom_sf"/>
</dbReference>
<evidence type="ECO:0000313" key="9">
    <source>
        <dbReference type="EMBL" id="KAG2482065.1"/>
    </source>
</evidence>
<name>A0A836BML6_9CHLO</name>
<feature type="compositionally biased region" description="Low complexity" evidence="6">
    <location>
        <begin position="839"/>
        <end position="853"/>
    </location>
</feature>
<reference evidence="9" key="1">
    <citation type="journal article" date="2020" name="bioRxiv">
        <title>Comparative genomics of Chlamydomonas.</title>
        <authorList>
            <person name="Craig R.J."/>
            <person name="Hasan A.R."/>
            <person name="Ness R.W."/>
            <person name="Keightley P.D."/>
        </authorList>
    </citation>
    <scope>NUCLEOTIDE SEQUENCE</scope>
    <source>
        <strain evidence="9">CCAP 11/70</strain>
    </source>
</reference>
<dbReference type="AlphaFoldDB" id="A0A836BML6"/>
<evidence type="ECO:0000313" key="10">
    <source>
        <dbReference type="Proteomes" id="UP000612055"/>
    </source>
</evidence>
<feature type="region of interest" description="Disordered" evidence="6">
    <location>
        <begin position="401"/>
        <end position="435"/>
    </location>
</feature>
<dbReference type="EMBL" id="JAEHOE010000271">
    <property type="protein sequence ID" value="KAG2482065.1"/>
    <property type="molecule type" value="Genomic_DNA"/>
</dbReference>
<evidence type="ECO:0000256" key="6">
    <source>
        <dbReference type="SAM" id="MobiDB-lite"/>
    </source>
</evidence>
<dbReference type="PROSITE" id="PS50011">
    <property type="entry name" value="PROTEIN_KINASE_DOM"/>
    <property type="match status" value="1"/>
</dbReference>
<proteinExistence type="predicted"/>
<gene>
    <name evidence="9" type="ORF">HYH03_018975</name>
</gene>
<accession>A0A836BML6</accession>